<feature type="region of interest" description="Disordered" evidence="1">
    <location>
        <begin position="43"/>
        <end position="70"/>
    </location>
</feature>
<dbReference type="Proteomes" id="UP001162131">
    <property type="component" value="Unassembled WGS sequence"/>
</dbReference>
<name>A0AAU9K8J9_9CILI</name>
<evidence type="ECO:0000313" key="2">
    <source>
        <dbReference type="EMBL" id="CAG9333461.1"/>
    </source>
</evidence>
<organism evidence="2 3">
    <name type="scientific">Blepharisma stoltei</name>
    <dbReference type="NCBI Taxonomy" id="1481888"/>
    <lineage>
        <taxon>Eukaryota</taxon>
        <taxon>Sar</taxon>
        <taxon>Alveolata</taxon>
        <taxon>Ciliophora</taxon>
        <taxon>Postciliodesmatophora</taxon>
        <taxon>Heterotrichea</taxon>
        <taxon>Heterotrichida</taxon>
        <taxon>Blepharismidae</taxon>
        <taxon>Blepharisma</taxon>
    </lineage>
</organism>
<proteinExistence type="predicted"/>
<dbReference type="AlphaFoldDB" id="A0AAU9K8J9"/>
<protein>
    <submittedName>
        <fullName evidence="2">Uncharacterized protein</fullName>
    </submittedName>
</protein>
<evidence type="ECO:0000256" key="1">
    <source>
        <dbReference type="SAM" id="MobiDB-lite"/>
    </source>
</evidence>
<gene>
    <name evidence="2" type="ORF">BSTOLATCC_MIC58273</name>
</gene>
<keyword evidence="3" id="KW-1185">Reference proteome</keyword>
<evidence type="ECO:0000313" key="3">
    <source>
        <dbReference type="Proteomes" id="UP001162131"/>
    </source>
</evidence>
<reference evidence="2" key="1">
    <citation type="submission" date="2021-09" db="EMBL/GenBank/DDBJ databases">
        <authorList>
            <consortium name="AG Swart"/>
            <person name="Singh M."/>
            <person name="Singh A."/>
            <person name="Seah K."/>
            <person name="Emmerich C."/>
        </authorList>
    </citation>
    <scope>NUCLEOTIDE SEQUENCE</scope>
    <source>
        <strain evidence="2">ATCC30299</strain>
    </source>
</reference>
<comment type="caution">
    <text evidence="2">The sequence shown here is derived from an EMBL/GenBank/DDBJ whole genome shotgun (WGS) entry which is preliminary data.</text>
</comment>
<accession>A0AAU9K8J9</accession>
<sequence length="70" mass="7903">MMGNQETQDYDFYSVRKDSQKRQNFFGKLESVKSWLKSMNPFSSASLSTNPSASSSTSTGQMMKSVYDLV</sequence>
<dbReference type="EMBL" id="CAJZBQ010000056">
    <property type="protein sequence ID" value="CAG9333461.1"/>
    <property type="molecule type" value="Genomic_DNA"/>
</dbReference>
<feature type="compositionally biased region" description="Low complexity" evidence="1">
    <location>
        <begin position="43"/>
        <end position="59"/>
    </location>
</feature>